<comment type="caution">
    <text evidence="2">The sequence shown here is derived from an EMBL/GenBank/DDBJ whole genome shotgun (WGS) entry which is preliminary data.</text>
</comment>
<keyword evidence="1" id="KW-0472">Membrane</keyword>
<keyword evidence="1" id="KW-0812">Transmembrane</keyword>
<evidence type="ECO:0000256" key="1">
    <source>
        <dbReference type="SAM" id="Phobius"/>
    </source>
</evidence>
<gene>
    <name evidence="2" type="ORF">EZ313_17600</name>
</gene>
<proteinExistence type="predicted"/>
<evidence type="ECO:0000313" key="3">
    <source>
        <dbReference type="Proteomes" id="UP000298180"/>
    </source>
</evidence>
<organism evidence="2 3">
    <name type="scientific">Ramlibacter henchirensis</name>
    <dbReference type="NCBI Taxonomy" id="204072"/>
    <lineage>
        <taxon>Bacteria</taxon>
        <taxon>Pseudomonadati</taxon>
        <taxon>Pseudomonadota</taxon>
        <taxon>Betaproteobacteria</taxon>
        <taxon>Burkholderiales</taxon>
        <taxon>Comamonadaceae</taxon>
        <taxon>Ramlibacter</taxon>
    </lineage>
</organism>
<dbReference type="RefSeq" id="WP_135264554.1">
    <property type="nucleotide sequence ID" value="NZ_SMLM01000002.1"/>
</dbReference>
<sequence length="126" mass="13098">MSLVHPIFSVLVSKPELVIDHVAGYAALVQEEATSAGTEVAKRAAAWAACGVGALLFLVFAGVAVMLGAMHEEFHWALVIVPAIPLAVAAVAFGKARQPMPAKAFAELKAQIDADAQVLRTLGGRP</sequence>
<evidence type="ECO:0008006" key="4">
    <source>
        <dbReference type="Google" id="ProtNLM"/>
    </source>
</evidence>
<name>A0A4Z0BVW5_9BURK</name>
<feature type="transmembrane region" description="Helical" evidence="1">
    <location>
        <begin position="44"/>
        <end position="68"/>
    </location>
</feature>
<protein>
    <recommendedName>
        <fullName evidence="4">Phage holin family protein</fullName>
    </recommendedName>
</protein>
<dbReference type="AlphaFoldDB" id="A0A4Z0BVW5"/>
<dbReference type="OrthoDB" id="9154735at2"/>
<dbReference type="EMBL" id="SMLM01000002">
    <property type="protein sequence ID" value="TFZ03031.1"/>
    <property type="molecule type" value="Genomic_DNA"/>
</dbReference>
<keyword evidence="1" id="KW-1133">Transmembrane helix</keyword>
<reference evidence="2 3" key="1">
    <citation type="submission" date="2019-03" db="EMBL/GenBank/DDBJ databases">
        <title>Ramlibacter henchirensis DSM 14656, whole genome shotgun sequence.</title>
        <authorList>
            <person name="Zhang X."/>
            <person name="Feng G."/>
            <person name="Zhu H."/>
        </authorList>
    </citation>
    <scope>NUCLEOTIDE SEQUENCE [LARGE SCALE GENOMIC DNA]</scope>
    <source>
        <strain evidence="2 3">DSM 14656</strain>
    </source>
</reference>
<dbReference type="Proteomes" id="UP000298180">
    <property type="component" value="Unassembled WGS sequence"/>
</dbReference>
<accession>A0A4Z0BVW5</accession>
<evidence type="ECO:0000313" key="2">
    <source>
        <dbReference type="EMBL" id="TFZ03031.1"/>
    </source>
</evidence>
<keyword evidence="3" id="KW-1185">Reference proteome</keyword>
<feature type="transmembrane region" description="Helical" evidence="1">
    <location>
        <begin position="74"/>
        <end position="93"/>
    </location>
</feature>